<dbReference type="EMBL" id="CP139779">
    <property type="protein sequence ID" value="WQB71904.1"/>
    <property type="molecule type" value="Genomic_DNA"/>
</dbReference>
<dbReference type="Proteomes" id="UP001324533">
    <property type="component" value="Chromosome"/>
</dbReference>
<sequence length="319" mass="34026">MDAETPLEPVVDAHTLRLMKAIGDEGSLTAAATALGYSQPAVSQSVRRIEQRLGVPVVERAGRRVRLTEAGRVLARHAPAVTTALEAAVGELAELRGLRAGRVRVAAFPSASSAVIPRLLRVLRTRHPGMEVTFVEAEPPEAIAAVRADRADVGITFSFPGDRRDPHRLSAAGLEVSTLGEDDLLLVLPRDHPRAHDGSLTLAALADEEWIAGCPDCRGHLMELCEGAGFRPRVTFETDNYLAVEALVAQGMGVATLPRWAVDSFPALPGIVTRPLPAADPRSIHVVTAREAQRVPAIRATVDALRALLAEPGRTRSPA</sequence>
<dbReference type="PRINTS" id="PR00039">
    <property type="entry name" value="HTHLYSR"/>
</dbReference>
<evidence type="ECO:0000313" key="7">
    <source>
        <dbReference type="Proteomes" id="UP001324533"/>
    </source>
</evidence>
<name>A0ABZ0VFC9_9MICO</name>
<keyword evidence="7" id="KW-1185">Reference proteome</keyword>
<evidence type="ECO:0000256" key="3">
    <source>
        <dbReference type="ARBA" id="ARBA00023125"/>
    </source>
</evidence>
<feature type="domain" description="HTH lysR-type" evidence="5">
    <location>
        <begin position="11"/>
        <end position="68"/>
    </location>
</feature>
<dbReference type="Gene3D" id="1.10.10.10">
    <property type="entry name" value="Winged helix-like DNA-binding domain superfamily/Winged helix DNA-binding domain"/>
    <property type="match status" value="1"/>
</dbReference>
<dbReference type="InterPro" id="IPR000847">
    <property type="entry name" value="LysR_HTH_N"/>
</dbReference>
<dbReference type="InterPro" id="IPR036388">
    <property type="entry name" value="WH-like_DNA-bd_sf"/>
</dbReference>
<comment type="similarity">
    <text evidence="1">Belongs to the LysR transcriptional regulatory family.</text>
</comment>
<keyword evidence="3" id="KW-0238">DNA-binding</keyword>
<evidence type="ECO:0000256" key="1">
    <source>
        <dbReference type="ARBA" id="ARBA00009437"/>
    </source>
</evidence>
<dbReference type="PROSITE" id="PS50931">
    <property type="entry name" value="HTH_LYSR"/>
    <property type="match status" value="1"/>
</dbReference>
<proteinExistence type="inferred from homology"/>
<organism evidence="6 7">
    <name type="scientific">Microbacterium invictum</name>
    <dbReference type="NCBI Taxonomy" id="515415"/>
    <lineage>
        <taxon>Bacteria</taxon>
        <taxon>Bacillati</taxon>
        <taxon>Actinomycetota</taxon>
        <taxon>Actinomycetes</taxon>
        <taxon>Micrococcales</taxon>
        <taxon>Microbacteriaceae</taxon>
        <taxon>Microbacterium</taxon>
    </lineage>
</organism>
<dbReference type="Pfam" id="PF03466">
    <property type="entry name" value="LysR_substrate"/>
    <property type="match status" value="1"/>
</dbReference>
<dbReference type="InterPro" id="IPR036390">
    <property type="entry name" value="WH_DNA-bd_sf"/>
</dbReference>
<accession>A0ABZ0VFC9</accession>
<evidence type="ECO:0000256" key="4">
    <source>
        <dbReference type="ARBA" id="ARBA00023163"/>
    </source>
</evidence>
<protein>
    <submittedName>
        <fullName evidence="6">LysR family transcriptional regulator</fullName>
    </submittedName>
</protein>
<evidence type="ECO:0000256" key="2">
    <source>
        <dbReference type="ARBA" id="ARBA00023015"/>
    </source>
</evidence>
<reference evidence="6 7" key="1">
    <citation type="submission" date="2023-06" db="EMBL/GenBank/DDBJ databases">
        <title>Rock-solubilizing bacteria, Microbacterium invictum, promotes re-establishment of vegetation in rocky wasteland by accelerating rock bio-weathering and reshaping soil bacterial community.</title>
        <authorList>
            <person name="Liu C."/>
        </authorList>
    </citation>
    <scope>NUCLEOTIDE SEQUENCE [LARGE SCALE GENOMIC DNA]</scope>
    <source>
        <strain evidence="6 7">X-18</strain>
    </source>
</reference>
<dbReference type="Gene3D" id="3.40.190.10">
    <property type="entry name" value="Periplasmic binding protein-like II"/>
    <property type="match status" value="2"/>
</dbReference>
<dbReference type="CDD" id="cd08423">
    <property type="entry name" value="PBP2_LTTR_like_6"/>
    <property type="match status" value="1"/>
</dbReference>
<dbReference type="Pfam" id="PF00126">
    <property type="entry name" value="HTH_1"/>
    <property type="match status" value="1"/>
</dbReference>
<dbReference type="PANTHER" id="PTHR30346:SF29">
    <property type="entry name" value="LYSR SUBSTRATE-BINDING"/>
    <property type="match status" value="1"/>
</dbReference>
<evidence type="ECO:0000313" key="6">
    <source>
        <dbReference type="EMBL" id="WQB71904.1"/>
    </source>
</evidence>
<keyword evidence="2" id="KW-0805">Transcription regulation</keyword>
<dbReference type="PANTHER" id="PTHR30346">
    <property type="entry name" value="TRANSCRIPTIONAL DUAL REGULATOR HCAR-RELATED"/>
    <property type="match status" value="1"/>
</dbReference>
<gene>
    <name evidence="6" type="ORF">T9R20_08150</name>
</gene>
<evidence type="ECO:0000259" key="5">
    <source>
        <dbReference type="PROSITE" id="PS50931"/>
    </source>
</evidence>
<dbReference type="SUPFAM" id="SSF46785">
    <property type="entry name" value="Winged helix' DNA-binding domain"/>
    <property type="match status" value="1"/>
</dbReference>
<keyword evidence="4" id="KW-0804">Transcription</keyword>
<dbReference type="RefSeq" id="WP_322412017.1">
    <property type="nucleotide sequence ID" value="NZ_CP139779.1"/>
</dbReference>
<dbReference type="SUPFAM" id="SSF53850">
    <property type="entry name" value="Periplasmic binding protein-like II"/>
    <property type="match status" value="1"/>
</dbReference>
<dbReference type="InterPro" id="IPR005119">
    <property type="entry name" value="LysR_subst-bd"/>
</dbReference>